<gene>
    <name evidence="1" type="ORF">C7H19_18390</name>
</gene>
<organism evidence="1 2">
    <name type="scientific">Aphanothece hegewaldii CCALA 016</name>
    <dbReference type="NCBI Taxonomy" id="2107694"/>
    <lineage>
        <taxon>Bacteria</taxon>
        <taxon>Bacillati</taxon>
        <taxon>Cyanobacteriota</taxon>
        <taxon>Cyanophyceae</taxon>
        <taxon>Oscillatoriophycideae</taxon>
        <taxon>Chroococcales</taxon>
        <taxon>Aphanothecaceae</taxon>
        <taxon>Aphanothece</taxon>
    </lineage>
</organism>
<evidence type="ECO:0000313" key="2">
    <source>
        <dbReference type="Proteomes" id="UP000239001"/>
    </source>
</evidence>
<dbReference type="AlphaFoldDB" id="A0A2T1LTZ2"/>
<dbReference type="PANTHER" id="PTHR34235">
    <property type="entry name" value="SLR1203 PROTEIN-RELATED"/>
    <property type="match status" value="1"/>
</dbReference>
<name>A0A2T1LTZ2_9CHRO</name>
<dbReference type="Proteomes" id="UP000239001">
    <property type="component" value="Unassembled WGS sequence"/>
</dbReference>
<accession>A0A2T1LTZ2</accession>
<dbReference type="RefSeq" id="WP_106458440.1">
    <property type="nucleotide sequence ID" value="NZ_PXOH01000025.1"/>
</dbReference>
<evidence type="ECO:0000313" key="1">
    <source>
        <dbReference type="EMBL" id="PSF34595.1"/>
    </source>
</evidence>
<proteinExistence type="predicted"/>
<dbReference type="Pfam" id="PF01724">
    <property type="entry name" value="DUF29"/>
    <property type="match status" value="1"/>
</dbReference>
<dbReference type="PANTHER" id="PTHR34235:SF3">
    <property type="entry name" value="SLR1203 PROTEIN"/>
    <property type="match status" value="1"/>
</dbReference>
<reference evidence="1 2" key="1">
    <citation type="submission" date="2018-03" db="EMBL/GenBank/DDBJ databases">
        <title>The ancient ancestry and fast evolution of plastids.</title>
        <authorList>
            <person name="Moore K.R."/>
            <person name="Magnabosco C."/>
            <person name="Momper L."/>
            <person name="Gold D.A."/>
            <person name="Bosak T."/>
            <person name="Fournier G.P."/>
        </authorList>
    </citation>
    <scope>NUCLEOTIDE SEQUENCE [LARGE SCALE GENOMIC DNA]</scope>
    <source>
        <strain evidence="1 2">CCALA 016</strain>
    </source>
</reference>
<dbReference type="EMBL" id="PXOH01000025">
    <property type="protein sequence ID" value="PSF34595.1"/>
    <property type="molecule type" value="Genomic_DNA"/>
</dbReference>
<sequence length="156" mass="18465">MKQTLYEQDYQLWIDKTIEQLKQREFVDLDFEHLIEELIDLGKSEKKSLESNLMILLAHLLKLKVQAEAPDTMKNSWYNSVDEHRKRVLIDLKETPSLKNYLTIAIEKAYQNGRDLAIKEGKRGKYGVQISEESNYPIVCPFLIEQILYEDFYFTT</sequence>
<keyword evidence="2" id="KW-1185">Reference proteome</keyword>
<dbReference type="OrthoDB" id="5769308at2"/>
<reference evidence="1 2" key="2">
    <citation type="submission" date="2018-03" db="EMBL/GenBank/DDBJ databases">
        <authorList>
            <person name="Keele B.F."/>
        </authorList>
    </citation>
    <scope>NUCLEOTIDE SEQUENCE [LARGE SCALE GENOMIC DNA]</scope>
    <source>
        <strain evidence="1 2">CCALA 016</strain>
    </source>
</reference>
<dbReference type="InterPro" id="IPR002636">
    <property type="entry name" value="DUF29"/>
</dbReference>
<protein>
    <submittedName>
        <fullName evidence="1">DUF29 domain-containing protein</fullName>
    </submittedName>
</protein>
<dbReference type="Gene3D" id="1.20.1220.20">
    <property type="entry name" value="Uncharcterised protein PF01724"/>
    <property type="match status" value="1"/>
</dbReference>
<comment type="caution">
    <text evidence="1">The sequence shown here is derived from an EMBL/GenBank/DDBJ whole genome shotgun (WGS) entry which is preliminary data.</text>
</comment>